<gene>
    <name evidence="11" type="primary">bvgS</name>
    <name evidence="11" type="ORF">NMY3_01774</name>
</gene>
<evidence type="ECO:0000259" key="10">
    <source>
        <dbReference type="PROSITE" id="PS50109"/>
    </source>
</evidence>
<dbReference type="EMBL" id="CP012850">
    <property type="protein sequence ID" value="ALI35977.1"/>
    <property type="molecule type" value="Genomic_DNA"/>
</dbReference>
<dbReference type="CDD" id="cd00082">
    <property type="entry name" value="HisKA"/>
    <property type="match status" value="1"/>
</dbReference>
<evidence type="ECO:0000256" key="8">
    <source>
        <dbReference type="ARBA" id="ARBA00023012"/>
    </source>
</evidence>
<dbReference type="InterPro" id="IPR005467">
    <property type="entry name" value="His_kinase_dom"/>
</dbReference>
<dbReference type="PANTHER" id="PTHR42878:SF7">
    <property type="entry name" value="SENSOR HISTIDINE KINASE GLRK"/>
    <property type="match status" value="1"/>
</dbReference>
<dbReference type="InterPro" id="IPR036097">
    <property type="entry name" value="HisK_dim/P_sf"/>
</dbReference>
<dbReference type="AlphaFoldDB" id="A0A654LYC5"/>
<dbReference type="GO" id="GO:0000156">
    <property type="term" value="F:phosphorelay response regulator activity"/>
    <property type="evidence" value="ECO:0007669"/>
    <property type="project" value="TreeGrafter"/>
</dbReference>
<dbReference type="FunFam" id="1.10.287.130:FF:000001">
    <property type="entry name" value="Two-component sensor histidine kinase"/>
    <property type="match status" value="1"/>
</dbReference>
<evidence type="ECO:0000256" key="6">
    <source>
        <dbReference type="ARBA" id="ARBA00022777"/>
    </source>
</evidence>
<dbReference type="GO" id="GO:0005524">
    <property type="term" value="F:ATP binding"/>
    <property type="evidence" value="ECO:0007669"/>
    <property type="project" value="UniProtKB-KW"/>
</dbReference>
<evidence type="ECO:0000256" key="9">
    <source>
        <dbReference type="SAM" id="MobiDB-lite"/>
    </source>
</evidence>
<comment type="catalytic activity">
    <reaction evidence="1">
        <text>ATP + protein L-histidine = ADP + protein N-phospho-L-histidine.</text>
        <dbReference type="EC" id="2.7.13.3"/>
    </reaction>
</comment>
<dbReference type="SMART" id="SM00388">
    <property type="entry name" value="HisKA"/>
    <property type="match status" value="1"/>
</dbReference>
<keyword evidence="3" id="KW-0597">Phosphoprotein</keyword>
<evidence type="ECO:0000256" key="2">
    <source>
        <dbReference type="ARBA" id="ARBA00012438"/>
    </source>
</evidence>
<dbReference type="GO" id="GO:0007234">
    <property type="term" value="P:osmosensory signaling via phosphorelay pathway"/>
    <property type="evidence" value="ECO:0007669"/>
    <property type="project" value="TreeGrafter"/>
</dbReference>
<dbReference type="Pfam" id="PF00512">
    <property type="entry name" value="HisKA"/>
    <property type="match status" value="1"/>
</dbReference>
<dbReference type="SUPFAM" id="SSF47384">
    <property type="entry name" value="Homodimeric domain of signal transducing histidine kinase"/>
    <property type="match status" value="1"/>
</dbReference>
<keyword evidence="4 11" id="KW-0808">Transferase</keyword>
<dbReference type="InterPro" id="IPR050351">
    <property type="entry name" value="BphY/WalK/GraS-like"/>
</dbReference>
<evidence type="ECO:0000256" key="3">
    <source>
        <dbReference type="ARBA" id="ARBA00022553"/>
    </source>
</evidence>
<feature type="domain" description="Histidine kinase" evidence="10">
    <location>
        <begin position="383"/>
        <end position="536"/>
    </location>
</feature>
<accession>A0A654LYC5</accession>
<evidence type="ECO:0000256" key="4">
    <source>
        <dbReference type="ARBA" id="ARBA00022679"/>
    </source>
</evidence>
<dbReference type="OrthoDB" id="342253at2157"/>
<dbReference type="PROSITE" id="PS50109">
    <property type="entry name" value="HIS_KIN"/>
    <property type="match status" value="1"/>
</dbReference>
<dbReference type="GO" id="GO:0000155">
    <property type="term" value="F:phosphorelay sensor kinase activity"/>
    <property type="evidence" value="ECO:0007669"/>
    <property type="project" value="InterPro"/>
</dbReference>
<feature type="region of interest" description="Disordered" evidence="9">
    <location>
        <begin position="562"/>
        <end position="581"/>
    </location>
</feature>
<dbReference type="PANTHER" id="PTHR42878">
    <property type="entry name" value="TWO-COMPONENT HISTIDINE KINASE"/>
    <property type="match status" value="1"/>
</dbReference>
<keyword evidence="5" id="KW-0547">Nucleotide-binding</keyword>
<reference evidence="12" key="1">
    <citation type="submission" date="2015-10" db="EMBL/GenBank/DDBJ databases">
        <title>Niche specialization of a soil ammonia-oxidizing archaeon, Candidatus Nitrosocosmicus oleophilus.</title>
        <authorList>
            <person name="Jung M.-Y."/>
            <person name="Rhee S.-K."/>
        </authorList>
    </citation>
    <scope>NUCLEOTIDE SEQUENCE [LARGE SCALE GENOMIC DNA]</scope>
    <source>
        <strain evidence="12">MY3</strain>
    </source>
</reference>
<evidence type="ECO:0000256" key="1">
    <source>
        <dbReference type="ARBA" id="ARBA00000085"/>
    </source>
</evidence>
<evidence type="ECO:0000313" key="11">
    <source>
        <dbReference type="EMBL" id="ALI35977.1"/>
    </source>
</evidence>
<protein>
    <recommendedName>
        <fullName evidence="2">histidine kinase</fullName>
        <ecNumber evidence="2">2.7.13.3</ecNumber>
    </recommendedName>
</protein>
<keyword evidence="7" id="KW-0067">ATP-binding</keyword>
<dbReference type="RefSeq" id="WP_196818336.1">
    <property type="nucleotide sequence ID" value="NZ_CP012850.1"/>
</dbReference>
<sequence length="581" mass="66999">MSRISSKSKSPFDIFGDFRKLELISSEHKLLITSFPGFNRINKDEIKPRYILEVTKENIDYCKNLMKVLDLRHLDNLQGNFLLYKNKYWFLYSANNSHPKGNKEKIERNKNMDLLLGNNSTPEFVDQQQKFFDTIWDNSIPASVKVKELENSEKGLSNFDNILNSNFRDEVFDPRSNSNIDDLKNTVRIIRHKQQSEHLLLSSVYNASSEVLLTTSSVKYLEHLCKIGLVASLRHAIGQKARIILLYSDYKNKEIFDKDILNLISDIKDHVKLEHITGTVGNVLIVDSSKILLLNGEGKEEDDKDEVEASAELKNSDICGVYSNNKSIVNNYGALFDTLLNEKEVLGYVAKVKDQLEISNKELIESNKKLKINSELQLEFINLAAHELRTPTQAIVGYIDMIENYPDDSSDNQNYLKSIMRNANRLVRLVDDLLDVARIESRTMILAKEITNLEHLVNTIVQDFRVDLESKKRIEDNKNDNNNRDDDEVEHRKKKNLEIISTLDLDQVNNKTGFDVMIDRSKISQALSNIIGNSLNSIYRNKKNSDIDSNYVSIIISKSMNHENKKRDDDRIPKENKKMKY</sequence>
<organism evidence="11 12">
    <name type="scientific">Candidatus Nitrosocosmicus oleophilus</name>
    <dbReference type="NCBI Taxonomy" id="1353260"/>
    <lineage>
        <taxon>Archaea</taxon>
        <taxon>Nitrososphaerota</taxon>
        <taxon>Nitrososphaeria</taxon>
        <taxon>Nitrososphaerales</taxon>
        <taxon>Nitrososphaeraceae</taxon>
        <taxon>Candidatus Nitrosocosmicus</taxon>
    </lineage>
</organism>
<dbReference type="KEGG" id="taa:NMY3_01774"/>
<dbReference type="GO" id="GO:0030295">
    <property type="term" value="F:protein kinase activator activity"/>
    <property type="evidence" value="ECO:0007669"/>
    <property type="project" value="TreeGrafter"/>
</dbReference>
<dbReference type="Proteomes" id="UP000058925">
    <property type="component" value="Chromosome"/>
</dbReference>
<dbReference type="Gene3D" id="1.10.287.130">
    <property type="match status" value="1"/>
</dbReference>
<keyword evidence="12" id="KW-1185">Reference proteome</keyword>
<dbReference type="EC" id="2.7.13.3" evidence="2"/>
<proteinExistence type="predicted"/>
<evidence type="ECO:0000313" key="12">
    <source>
        <dbReference type="Proteomes" id="UP000058925"/>
    </source>
</evidence>
<keyword evidence="6" id="KW-0418">Kinase</keyword>
<dbReference type="InterPro" id="IPR003661">
    <property type="entry name" value="HisK_dim/P_dom"/>
</dbReference>
<dbReference type="GeneID" id="60421779"/>
<evidence type="ECO:0000256" key="5">
    <source>
        <dbReference type="ARBA" id="ARBA00022741"/>
    </source>
</evidence>
<evidence type="ECO:0000256" key="7">
    <source>
        <dbReference type="ARBA" id="ARBA00022840"/>
    </source>
</evidence>
<name>A0A654LYC5_9ARCH</name>
<keyword evidence="8" id="KW-0902">Two-component regulatory system</keyword>